<organism evidence="1 2">
    <name type="scientific">Chitinophaga agri</name>
    <dbReference type="NCBI Taxonomy" id="2703787"/>
    <lineage>
        <taxon>Bacteria</taxon>
        <taxon>Pseudomonadati</taxon>
        <taxon>Bacteroidota</taxon>
        <taxon>Chitinophagia</taxon>
        <taxon>Chitinophagales</taxon>
        <taxon>Chitinophagaceae</taxon>
        <taxon>Chitinophaga</taxon>
    </lineage>
</organism>
<dbReference type="KEGG" id="chih:GWR21_02335"/>
<gene>
    <name evidence="1" type="ORF">GWR21_02335</name>
</gene>
<dbReference type="AlphaFoldDB" id="A0A6B9ZAG0"/>
<dbReference type="Proteomes" id="UP000476411">
    <property type="component" value="Chromosome"/>
</dbReference>
<evidence type="ECO:0000313" key="1">
    <source>
        <dbReference type="EMBL" id="QHS58471.1"/>
    </source>
</evidence>
<proteinExistence type="predicted"/>
<dbReference type="EMBL" id="CP048113">
    <property type="protein sequence ID" value="QHS58471.1"/>
    <property type="molecule type" value="Genomic_DNA"/>
</dbReference>
<accession>A0A6B9ZAG0</accession>
<evidence type="ECO:0000313" key="2">
    <source>
        <dbReference type="Proteomes" id="UP000476411"/>
    </source>
</evidence>
<protein>
    <submittedName>
        <fullName evidence="1">Uncharacterized protein</fullName>
    </submittedName>
</protein>
<dbReference type="RefSeq" id="WP_162330174.1">
    <property type="nucleotide sequence ID" value="NZ_CP048113.1"/>
</dbReference>
<reference evidence="1 2" key="1">
    <citation type="submission" date="2020-01" db="EMBL/GenBank/DDBJ databases">
        <title>Complete genome sequence of Chitinophaga sp. H33E-04 isolated from quinoa roots.</title>
        <authorList>
            <person name="Weon H.-Y."/>
            <person name="Lee S.A."/>
        </authorList>
    </citation>
    <scope>NUCLEOTIDE SEQUENCE [LARGE SCALE GENOMIC DNA]</scope>
    <source>
        <strain evidence="1 2">H33E-04</strain>
    </source>
</reference>
<name>A0A6B9ZAG0_9BACT</name>
<sequence length="68" mass="7709">MHNYPQHPPVPLQPFPPELATALPVNYYLFVRSISEKVTSAPTTVHSHLHHTSSYVILPFYKAISNIL</sequence>
<keyword evidence="2" id="KW-1185">Reference proteome</keyword>